<dbReference type="RefSeq" id="XP_030371351.1">
    <property type="nucleotide sequence ID" value="XM_030515491.1"/>
</dbReference>
<proteinExistence type="inferred from homology"/>
<dbReference type="AlphaFoldDB" id="A0A6J2T351"/>
<accession>A0A6J2T351</accession>
<feature type="region of interest" description="Disordered" evidence="8">
    <location>
        <begin position="791"/>
        <end position="815"/>
    </location>
</feature>
<dbReference type="PROSITE" id="PS50297">
    <property type="entry name" value="ANK_REP_REGION"/>
    <property type="match status" value="1"/>
</dbReference>
<protein>
    <submittedName>
        <fullName evidence="11">Uncharacterized protein LOC115621757</fullName>
    </submittedName>
</protein>
<feature type="repeat" description="ANK" evidence="7">
    <location>
        <begin position="137"/>
        <end position="157"/>
    </location>
</feature>
<dbReference type="GO" id="GO:0051301">
    <property type="term" value="P:cell division"/>
    <property type="evidence" value="ECO:0007669"/>
    <property type="project" value="UniProtKB-KW"/>
</dbReference>
<evidence type="ECO:0000256" key="7">
    <source>
        <dbReference type="PROSITE-ProRule" id="PRU00023"/>
    </source>
</evidence>
<dbReference type="PROSITE" id="PS50088">
    <property type="entry name" value="ANK_REPEAT"/>
    <property type="match status" value="1"/>
</dbReference>
<dbReference type="GO" id="GO:0051721">
    <property type="term" value="F:protein phosphatase 2A binding"/>
    <property type="evidence" value="ECO:0007669"/>
    <property type="project" value="TreeGrafter"/>
</dbReference>
<dbReference type="FunFam" id="1.25.40.20:FF:000072">
    <property type="entry name" value="Ankyrin repeat and LEM domain containing 2"/>
    <property type="match status" value="1"/>
</dbReference>
<dbReference type="GO" id="GO:0007399">
    <property type="term" value="P:nervous system development"/>
    <property type="evidence" value="ECO:0007669"/>
    <property type="project" value="UniProtKB-ARBA"/>
</dbReference>
<reference evidence="11" key="1">
    <citation type="submission" date="2025-08" db="UniProtKB">
        <authorList>
            <consortium name="RefSeq"/>
        </authorList>
    </citation>
    <scope>IDENTIFICATION</scope>
    <source>
        <strain evidence="11">11010-0011.00</strain>
        <tissue evidence="11">Whole body</tissue>
    </source>
</reference>
<dbReference type="GO" id="GO:0005783">
    <property type="term" value="C:endoplasmic reticulum"/>
    <property type="evidence" value="ECO:0007669"/>
    <property type="project" value="UniProtKB-SubCell"/>
</dbReference>
<dbReference type="PANTHER" id="PTHR12349">
    <property type="entry name" value="ANKYRIN REPEAT AND LEM DOMAIN-CONTAINING PROTEIN 2"/>
    <property type="match status" value="1"/>
</dbReference>
<comment type="similarity">
    <text evidence="2">Belongs to the ANKLE2 family.</text>
</comment>
<evidence type="ECO:0000259" key="9">
    <source>
        <dbReference type="Pfam" id="PF24567"/>
    </source>
</evidence>
<dbReference type="InterPro" id="IPR002110">
    <property type="entry name" value="Ankyrin_rpt"/>
</dbReference>
<evidence type="ECO:0000256" key="8">
    <source>
        <dbReference type="SAM" id="MobiDB-lite"/>
    </source>
</evidence>
<feature type="compositionally biased region" description="Polar residues" evidence="8">
    <location>
        <begin position="286"/>
        <end position="295"/>
    </location>
</feature>
<keyword evidence="10" id="KW-1185">Reference proteome</keyword>
<keyword evidence="5 7" id="KW-0040">ANK repeat</keyword>
<organism evidence="10 11">
    <name type="scientific">Drosophila lebanonensis</name>
    <name type="common">Fruit fly</name>
    <name type="synonym">Scaptodrosophila lebanonensis</name>
    <dbReference type="NCBI Taxonomy" id="7225"/>
    <lineage>
        <taxon>Eukaryota</taxon>
        <taxon>Metazoa</taxon>
        <taxon>Ecdysozoa</taxon>
        <taxon>Arthropoda</taxon>
        <taxon>Hexapoda</taxon>
        <taxon>Insecta</taxon>
        <taxon>Pterygota</taxon>
        <taxon>Neoptera</taxon>
        <taxon>Endopterygota</taxon>
        <taxon>Diptera</taxon>
        <taxon>Brachycera</taxon>
        <taxon>Muscomorpha</taxon>
        <taxon>Ephydroidea</taxon>
        <taxon>Drosophilidae</taxon>
        <taxon>Scaptodrosophila</taxon>
    </lineage>
</organism>
<comment type="subcellular location">
    <subcellularLocation>
        <location evidence="1">Endoplasmic reticulum</location>
    </subcellularLocation>
</comment>
<evidence type="ECO:0000256" key="6">
    <source>
        <dbReference type="ARBA" id="ARBA00023306"/>
    </source>
</evidence>
<dbReference type="GeneID" id="115621757"/>
<feature type="region of interest" description="Disordered" evidence="8">
    <location>
        <begin position="275"/>
        <end position="295"/>
    </location>
</feature>
<evidence type="ECO:0000256" key="1">
    <source>
        <dbReference type="ARBA" id="ARBA00004240"/>
    </source>
</evidence>
<evidence type="ECO:0000256" key="5">
    <source>
        <dbReference type="ARBA" id="ARBA00023043"/>
    </source>
</evidence>
<dbReference type="InterPro" id="IPR056237">
    <property type="entry name" value="ANKLE2_3rd"/>
</dbReference>
<dbReference type="SUPFAM" id="SSF48403">
    <property type="entry name" value="Ankyrin repeat"/>
    <property type="match status" value="1"/>
</dbReference>
<dbReference type="Pfam" id="PF24567">
    <property type="entry name" value="ANKLE2_3rd"/>
    <property type="match status" value="2"/>
</dbReference>
<dbReference type="GO" id="GO:0031468">
    <property type="term" value="P:nuclear membrane reassembly"/>
    <property type="evidence" value="ECO:0007669"/>
    <property type="project" value="UniProtKB-ARBA"/>
</dbReference>
<dbReference type="PANTHER" id="PTHR12349:SF4">
    <property type="entry name" value="ANKYRIN REPEAT AND LEM DOMAIN-CONTAINING PROTEIN 2"/>
    <property type="match status" value="1"/>
</dbReference>
<gene>
    <name evidence="11" type="primary">LOC115621757</name>
</gene>
<evidence type="ECO:0000256" key="3">
    <source>
        <dbReference type="ARBA" id="ARBA00022618"/>
    </source>
</evidence>
<dbReference type="InterPro" id="IPR036770">
    <property type="entry name" value="Ankyrin_rpt-contain_sf"/>
</dbReference>
<sequence>MSKPNSSELEVPVRDISSAANVERPPFRAPTKHELIEFRKHIEAGNCKQVKRLVWKNPRYLISSGDTPTTLKDGFRYNAMHICAQANQPHVAELLLKIISDPEFAQLYAGRQASKEMCAALSANLLDYYLNIPDRGRCETPLHFAVKYGHVAVVELLTSYPQCKSLLNKDHQLPKHMVCLRAPQTDPMVVKKIELLLNGPYYVPVLRAVGNELSPQVGQPFTPTDPPKLQNKQEDREPLCVPLAIGALAGPMPRTQAENFYRRWKTTPRLSSIKHSPLVSPPYISPTKTPARSTLNKRSGARRLCFSVHQADSNQKLEECDGGTDKGGEEVKKVFTAKQLFGLPSTPMRKQQSKLFSEYREISSSPFTDIQVQTPETSLMDTSVTMVGDSFRERHIKNSDIEKGLEMVGRQLARQEDLEWREYWDFLDILVDIASVEGLRQLESYLAEKSHQNSDRENTAGKNTLFQLPSGSETAATASTLQVMRPYICVEKSLQVFARRIAKSLIYNIGQMVSINDILVSELKHLKSLIVSFKEDARFKDVDFAKVHSRIAHLMASYIIHSQEMSCETMRKLLEALDMLLHLQGDWRDFGHLYCVCGTLFQMLKQLPHMKLLDALQTEELCGAAWEKEQWCPCQWEEHRKPNRRRRAESLRAQIVPTNTPGHGLAHTSLSSVAIVADIPLTAWHKRENADSDEEFPFYDCRSEPYFASDEEEEVFVTPPQSLSPVCSCKNVKPAYELFIFGKEPTKRDLDVLNAIFHVDIAKETHPHIYAWKVAMKSFSADEMDRFPAPKNIPPNVHLGGSVKSPSKEKTSSVVKRKRLFGTPKLNAVAPRPERDGTSLL</sequence>
<feature type="domain" description="ANKLE2 third alpha/beta" evidence="9">
    <location>
        <begin position="394"/>
        <end position="423"/>
    </location>
</feature>
<keyword evidence="3" id="KW-0132">Cell division</keyword>
<dbReference type="OrthoDB" id="7446186at2759"/>
<keyword evidence="6" id="KW-0131">Cell cycle</keyword>
<keyword evidence="4" id="KW-0256">Endoplasmic reticulum</keyword>
<dbReference type="SMART" id="SM00248">
    <property type="entry name" value="ANK"/>
    <property type="match status" value="2"/>
</dbReference>
<dbReference type="Gene3D" id="1.25.40.20">
    <property type="entry name" value="Ankyrin repeat-containing domain"/>
    <property type="match status" value="1"/>
</dbReference>
<evidence type="ECO:0000313" key="10">
    <source>
        <dbReference type="Proteomes" id="UP000504634"/>
    </source>
</evidence>
<name>A0A6J2T351_DROLE</name>
<dbReference type="Proteomes" id="UP000504634">
    <property type="component" value="Unplaced"/>
</dbReference>
<feature type="domain" description="ANKLE2 third alpha/beta" evidence="9">
    <location>
        <begin position="201"/>
        <end position="271"/>
    </location>
</feature>
<dbReference type="Pfam" id="PF00023">
    <property type="entry name" value="Ank"/>
    <property type="match status" value="1"/>
</dbReference>
<evidence type="ECO:0000313" key="11">
    <source>
        <dbReference type="RefSeq" id="XP_030371351.1"/>
    </source>
</evidence>
<evidence type="ECO:0000256" key="4">
    <source>
        <dbReference type="ARBA" id="ARBA00022824"/>
    </source>
</evidence>
<evidence type="ECO:0000256" key="2">
    <source>
        <dbReference type="ARBA" id="ARBA00007597"/>
    </source>
</evidence>